<name>A0ABV3DPJ1_9ACTN</name>
<accession>A0ABV3DPJ1</accession>
<sequence>MAILRLVLRRLVSSVPLPFTVSALTFALVSLVRQLTAKDTAPHPPTEEGRPT</sequence>
<comment type="caution">
    <text evidence="1">The sequence shown here is derived from an EMBL/GenBank/DDBJ whole genome shotgun (WGS) entry which is preliminary data.</text>
</comment>
<dbReference type="RefSeq" id="WP_358359907.1">
    <property type="nucleotide sequence ID" value="NZ_JBEZFP010000096.1"/>
</dbReference>
<organism evidence="1 2">
    <name type="scientific">Streptodolium elevatio</name>
    <dbReference type="NCBI Taxonomy" id="3157996"/>
    <lineage>
        <taxon>Bacteria</taxon>
        <taxon>Bacillati</taxon>
        <taxon>Actinomycetota</taxon>
        <taxon>Actinomycetes</taxon>
        <taxon>Kitasatosporales</taxon>
        <taxon>Streptomycetaceae</taxon>
        <taxon>Streptodolium</taxon>
    </lineage>
</organism>
<protein>
    <submittedName>
        <fullName evidence="1">Uncharacterized protein</fullName>
    </submittedName>
</protein>
<evidence type="ECO:0000313" key="1">
    <source>
        <dbReference type="EMBL" id="MEU8137672.1"/>
    </source>
</evidence>
<reference evidence="1 2" key="1">
    <citation type="submission" date="2024-06" db="EMBL/GenBank/DDBJ databases">
        <title>The Natural Products Discovery Center: Release of the First 8490 Sequenced Strains for Exploring Actinobacteria Biosynthetic Diversity.</title>
        <authorList>
            <person name="Kalkreuter E."/>
            <person name="Kautsar S.A."/>
            <person name="Yang D."/>
            <person name="Bader C.D."/>
            <person name="Teijaro C.N."/>
            <person name="Fluegel L."/>
            <person name="Davis C.M."/>
            <person name="Simpson J.R."/>
            <person name="Lauterbach L."/>
            <person name="Steele A.D."/>
            <person name="Gui C."/>
            <person name="Meng S."/>
            <person name="Li G."/>
            <person name="Viehrig K."/>
            <person name="Ye F."/>
            <person name="Su P."/>
            <person name="Kiefer A.F."/>
            <person name="Nichols A."/>
            <person name="Cepeda A.J."/>
            <person name="Yan W."/>
            <person name="Fan B."/>
            <person name="Jiang Y."/>
            <person name="Adhikari A."/>
            <person name="Zheng C.-J."/>
            <person name="Schuster L."/>
            <person name="Cowan T.M."/>
            <person name="Smanski M.J."/>
            <person name="Chevrette M.G."/>
            <person name="De Carvalho L.P.S."/>
            <person name="Shen B."/>
        </authorList>
    </citation>
    <scope>NUCLEOTIDE SEQUENCE [LARGE SCALE GENOMIC DNA]</scope>
    <source>
        <strain evidence="1 2">NPDC048946</strain>
    </source>
</reference>
<keyword evidence="2" id="KW-1185">Reference proteome</keyword>
<proteinExistence type="predicted"/>
<gene>
    <name evidence="1" type="ORF">AB0C36_29685</name>
</gene>
<dbReference type="EMBL" id="JBEZFP010000096">
    <property type="protein sequence ID" value="MEU8137672.1"/>
    <property type="molecule type" value="Genomic_DNA"/>
</dbReference>
<dbReference type="Proteomes" id="UP001551482">
    <property type="component" value="Unassembled WGS sequence"/>
</dbReference>
<evidence type="ECO:0000313" key="2">
    <source>
        <dbReference type="Proteomes" id="UP001551482"/>
    </source>
</evidence>